<dbReference type="PROSITE" id="PS50082">
    <property type="entry name" value="WD_REPEATS_2"/>
    <property type="match status" value="2"/>
</dbReference>
<evidence type="ECO:0000256" key="1">
    <source>
        <dbReference type="ARBA" id="ARBA00022574"/>
    </source>
</evidence>
<evidence type="ECO:0000256" key="3">
    <source>
        <dbReference type="PROSITE-ProRule" id="PRU00221"/>
    </source>
</evidence>
<dbReference type="KEGG" id="slb:AWJ20_202"/>
<dbReference type="RefSeq" id="XP_018734452.1">
    <property type="nucleotide sequence ID" value="XM_018878946.1"/>
</dbReference>
<keyword evidence="1 3" id="KW-0853">WD repeat</keyword>
<gene>
    <name evidence="5" type="primary">DSE1</name>
    <name evidence="5" type="ORF">AWJ20_202</name>
</gene>
<dbReference type="InterPro" id="IPR015943">
    <property type="entry name" value="WD40/YVTN_repeat-like_dom_sf"/>
</dbReference>
<accession>A0A167CQ95</accession>
<dbReference type="OrthoDB" id="361494at2759"/>
<name>A0A167CQ95_9ASCO</name>
<evidence type="ECO:0000313" key="5">
    <source>
        <dbReference type="EMBL" id="ANB11975.1"/>
    </source>
</evidence>
<feature type="compositionally biased region" description="Low complexity" evidence="4">
    <location>
        <begin position="469"/>
        <end position="493"/>
    </location>
</feature>
<keyword evidence="6" id="KW-1185">Reference proteome</keyword>
<dbReference type="SUPFAM" id="SSF50978">
    <property type="entry name" value="WD40 repeat-like"/>
    <property type="match status" value="1"/>
</dbReference>
<dbReference type="Pfam" id="PF00400">
    <property type="entry name" value="WD40"/>
    <property type="match status" value="2"/>
</dbReference>
<sequence length="493" mass="54890">MDGPIRVLGDGQVDPGFYNSDDYNSRLDGLKIRQEFEVPAAKQQLRHVNDVNDYFQPQEPTGEVSVSSHYWKIPDKRQYLTAIATHETDPLVAIASGSRESNLFIYELDKNELDASKSILTHHQTITLAEIHSLAWASPNDPLGQQGNVIFTGHNTGMVHMILLPDPYRSSDPAEIMKRFNHNRHVEGATSTRISQLGLTSGSWTCSAPTSIMSLFNEHLFLWDPSRSDMPIMKKKIRGVSCFDISTLHDGVISVGSSKGISIRDVRAKGSHGLSPPTGNDKKVTQVKWSPFDANIVAAVHDGNTLKVWDVRANAPMLTYHGHSDIINSINWSNTDSNQLWSASDDNTIRMWDIDESQEQQRQVDSISNSVQSVRNNEKDAKWVPTKPWKLYRQRLSRYNESFSLGYFVDPSQGGTLSSTTIFSESKQFLSLASFPNTRHGDQSILSIDNDGFFGLHVKENSNAGSRRGSFGYSDSMDSSDSDIGSSYSVPTV</sequence>
<dbReference type="SMART" id="SM00320">
    <property type="entry name" value="WD40"/>
    <property type="match status" value="2"/>
</dbReference>
<feature type="repeat" description="WD" evidence="3">
    <location>
        <begin position="320"/>
        <end position="362"/>
    </location>
</feature>
<dbReference type="AlphaFoldDB" id="A0A167CQ95"/>
<dbReference type="Gene3D" id="2.130.10.10">
    <property type="entry name" value="YVTN repeat-like/Quinoprotein amine dehydrogenase"/>
    <property type="match status" value="1"/>
</dbReference>
<dbReference type="PANTHER" id="PTHR19848:SF8">
    <property type="entry name" value="F-BOX AND WD REPEAT DOMAIN CONTAINING 7"/>
    <property type="match status" value="1"/>
</dbReference>
<evidence type="ECO:0000256" key="2">
    <source>
        <dbReference type="ARBA" id="ARBA00022737"/>
    </source>
</evidence>
<dbReference type="GeneID" id="30033886"/>
<dbReference type="InterPro" id="IPR019775">
    <property type="entry name" value="WD40_repeat_CS"/>
</dbReference>
<dbReference type="EMBL" id="CP014501">
    <property type="protein sequence ID" value="ANB11975.1"/>
    <property type="molecule type" value="Genomic_DNA"/>
</dbReference>
<reference evidence="5 6" key="1">
    <citation type="submission" date="2016-02" db="EMBL/GenBank/DDBJ databases">
        <title>Complete genome sequence and transcriptome regulation of the pentose utilising yeast Sugiyamaella lignohabitans.</title>
        <authorList>
            <person name="Bellasio M."/>
            <person name="Peymann A."/>
            <person name="Valli M."/>
            <person name="Sipitzky M."/>
            <person name="Graf A."/>
            <person name="Sauer M."/>
            <person name="Marx H."/>
            <person name="Mattanovich D."/>
        </authorList>
    </citation>
    <scope>NUCLEOTIDE SEQUENCE [LARGE SCALE GENOMIC DNA]</scope>
    <source>
        <strain evidence="5 6">CBS 10342</strain>
    </source>
</reference>
<feature type="region of interest" description="Disordered" evidence="4">
    <location>
        <begin position="467"/>
        <end position="493"/>
    </location>
</feature>
<dbReference type="PROSITE" id="PS00678">
    <property type="entry name" value="WD_REPEATS_1"/>
    <property type="match status" value="1"/>
</dbReference>
<dbReference type="InterPro" id="IPR001680">
    <property type="entry name" value="WD40_rpt"/>
</dbReference>
<proteinExistence type="predicted"/>
<feature type="repeat" description="WD" evidence="3">
    <location>
        <begin position="277"/>
        <end position="319"/>
    </location>
</feature>
<dbReference type="PROSITE" id="PS50294">
    <property type="entry name" value="WD_REPEATS_REGION"/>
    <property type="match status" value="1"/>
</dbReference>
<keyword evidence="2" id="KW-0677">Repeat</keyword>
<dbReference type="Proteomes" id="UP000189580">
    <property type="component" value="Chromosome a"/>
</dbReference>
<dbReference type="InterPro" id="IPR036322">
    <property type="entry name" value="WD40_repeat_dom_sf"/>
</dbReference>
<organism evidence="5 6">
    <name type="scientific">Sugiyamaella lignohabitans</name>
    <dbReference type="NCBI Taxonomy" id="796027"/>
    <lineage>
        <taxon>Eukaryota</taxon>
        <taxon>Fungi</taxon>
        <taxon>Dikarya</taxon>
        <taxon>Ascomycota</taxon>
        <taxon>Saccharomycotina</taxon>
        <taxon>Dipodascomycetes</taxon>
        <taxon>Dipodascales</taxon>
        <taxon>Trichomonascaceae</taxon>
        <taxon>Sugiyamaella</taxon>
    </lineage>
</organism>
<evidence type="ECO:0000256" key="4">
    <source>
        <dbReference type="SAM" id="MobiDB-lite"/>
    </source>
</evidence>
<dbReference type="PANTHER" id="PTHR19848">
    <property type="entry name" value="WD40 REPEAT PROTEIN"/>
    <property type="match status" value="1"/>
</dbReference>
<evidence type="ECO:0000313" key="6">
    <source>
        <dbReference type="Proteomes" id="UP000189580"/>
    </source>
</evidence>
<protein>
    <submittedName>
        <fullName evidence="5">Dse1p</fullName>
    </submittedName>
</protein>